<dbReference type="Gene3D" id="2.30.110.10">
    <property type="entry name" value="Electron Transport, Fmn-binding Protein, Chain A"/>
    <property type="match status" value="1"/>
</dbReference>
<dbReference type="Pfam" id="PF01613">
    <property type="entry name" value="Flavin_Reduct"/>
    <property type="match status" value="1"/>
</dbReference>
<dbReference type="Proteomes" id="UP001518990">
    <property type="component" value="Unassembled WGS sequence"/>
</dbReference>
<dbReference type="InterPro" id="IPR012349">
    <property type="entry name" value="Split_barrel_FMN-bd"/>
</dbReference>
<evidence type="ECO:0000313" key="4">
    <source>
        <dbReference type="Proteomes" id="UP001518990"/>
    </source>
</evidence>
<organism evidence="3 4">
    <name type="scientific">Roseomonas marmotae</name>
    <dbReference type="NCBI Taxonomy" id="2768161"/>
    <lineage>
        <taxon>Bacteria</taxon>
        <taxon>Pseudomonadati</taxon>
        <taxon>Pseudomonadota</taxon>
        <taxon>Alphaproteobacteria</taxon>
        <taxon>Acetobacterales</taxon>
        <taxon>Roseomonadaceae</taxon>
        <taxon>Roseomonas</taxon>
    </lineage>
</organism>
<evidence type="ECO:0000259" key="1">
    <source>
        <dbReference type="SMART" id="SM00903"/>
    </source>
</evidence>
<accession>A0ABS3K849</accession>
<dbReference type="InterPro" id="IPR002563">
    <property type="entry name" value="Flavin_Rdtase-like_dom"/>
</dbReference>
<evidence type="ECO:0000313" key="3">
    <source>
        <dbReference type="EMBL" id="MBO1073645.1"/>
    </source>
</evidence>
<evidence type="ECO:0000313" key="2">
    <source>
        <dbReference type="EMBL" id="MBO1073615.1"/>
    </source>
</evidence>
<feature type="domain" description="Flavin reductase like" evidence="1">
    <location>
        <begin position="23"/>
        <end position="174"/>
    </location>
</feature>
<protein>
    <submittedName>
        <fullName evidence="3">Flavin reductase family protein</fullName>
    </submittedName>
</protein>
<reference evidence="3 4" key="1">
    <citation type="submission" date="2020-09" db="EMBL/GenBank/DDBJ databases">
        <title>Roseomonas.</title>
        <authorList>
            <person name="Zhu W."/>
        </authorList>
    </citation>
    <scope>NUCLEOTIDE SEQUENCE [LARGE SCALE GENOMIC DNA]</scope>
    <source>
        <strain evidence="3 4">1311</strain>
    </source>
</reference>
<proteinExistence type="predicted"/>
<gene>
    <name evidence="2" type="ORF">IAI60_03220</name>
    <name evidence="3" type="ORF">IAI60_03385</name>
</gene>
<dbReference type="PANTHER" id="PTHR43812">
    <property type="entry name" value="BLR2425 PROTEIN"/>
    <property type="match status" value="1"/>
</dbReference>
<name>A0ABS3K849_9PROT</name>
<dbReference type="EMBL" id="JACTNF010000002">
    <property type="protein sequence ID" value="MBO1073645.1"/>
    <property type="molecule type" value="Genomic_DNA"/>
</dbReference>
<sequence>MNSYFYEPRAGHGLPHDPFKAILAPRPVGWISTIDDRGRVNLAPYSFFGGMNSNPPMIGFASEGYKDSVRNAEATREFVYNLATRPLAEAMNQTSAALPHGEDEMAFAGLAAAPSRMVRPPRVAATPAALECKVVQIVRLNDVDGKVLNSHLIIGQVVGVHIDPAYLKDGIFDTLAAQPISRCGYRGDYGILGGMFEMLRPVVTPPAG</sequence>
<dbReference type="RefSeq" id="WP_207445224.1">
    <property type="nucleotide sequence ID" value="NZ_CP061091.1"/>
</dbReference>
<dbReference type="SMART" id="SM00903">
    <property type="entry name" value="Flavin_Reduct"/>
    <property type="match status" value="1"/>
</dbReference>
<dbReference type="EMBL" id="JACTNF010000002">
    <property type="protein sequence ID" value="MBO1073615.1"/>
    <property type="molecule type" value="Genomic_DNA"/>
</dbReference>
<comment type="caution">
    <text evidence="3">The sequence shown here is derived from an EMBL/GenBank/DDBJ whole genome shotgun (WGS) entry which is preliminary data.</text>
</comment>
<keyword evidence="4" id="KW-1185">Reference proteome</keyword>
<dbReference type="SUPFAM" id="SSF50475">
    <property type="entry name" value="FMN-binding split barrel"/>
    <property type="match status" value="1"/>
</dbReference>
<dbReference type="PANTHER" id="PTHR43812:SF2">
    <property type="entry name" value="FLAVIN REDUCTASE LIKE DOMAIN-CONTAINING PROTEIN"/>
    <property type="match status" value="1"/>
</dbReference>